<reference evidence="11" key="1">
    <citation type="submission" date="2020-02" db="EMBL/GenBank/DDBJ databases">
        <authorList>
            <person name="Scholz U."/>
            <person name="Mascher M."/>
            <person name="Fiebig A."/>
        </authorList>
    </citation>
    <scope>NUCLEOTIDE SEQUENCE</scope>
</reference>
<evidence type="ECO:0000256" key="3">
    <source>
        <dbReference type="ARBA" id="ARBA00022692"/>
    </source>
</evidence>
<proteinExistence type="predicted"/>
<dbReference type="Pfam" id="PF08263">
    <property type="entry name" value="LRRNT_2"/>
    <property type="match status" value="1"/>
</dbReference>
<keyword evidence="8" id="KW-0325">Glycoprotein</keyword>
<evidence type="ECO:0000259" key="10">
    <source>
        <dbReference type="Pfam" id="PF08263"/>
    </source>
</evidence>
<evidence type="ECO:0000256" key="6">
    <source>
        <dbReference type="ARBA" id="ARBA00022989"/>
    </source>
</evidence>
<dbReference type="InterPro" id="IPR013210">
    <property type="entry name" value="LRR_N_plant-typ"/>
</dbReference>
<evidence type="ECO:0000256" key="4">
    <source>
        <dbReference type="ARBA" id="ARBA00022729"/>
    </source>
</evidence>
<keyword evidence="7" id="KW-0472">Membrane</keyword>
<keyword evidence="12" id="KW-1185">Reference proteome</keyword>
<dbReference type="SUPFAM" id="SSF52058">
    <property type="entry name" value="L domain-like"/>
    <property type="match status" value="1"/>
</dbReference>
<dbReference type="OrthoDB" id="686342at2759"/>
<evidence type="ECO:0000256" key="2">
    <source>
        <dbReference type="ARBA" id="ARBA00022614"/>
    </source>
</evidence>
<gene>
    <name evidence="11" type="ORF">SI8410_16019981</name>
</gene>
<name>A0A7I8LGZ0_SPIIN</name>
<dbReference type="GO" id="GO:0016020">
    <property type="term" value="C:membrane"/>
    <property type="evidence" value="ECO:0007669"/>
    <property type="project" value="UniProtKB-SubCell"/>
</dbReference>
<dbReference type="EMBL" id="LR746279">
    <property type="protein sequence ID" value="CAA7409303.1"/>
    <property type="molecule type" value="Genomic_DNA"/>
</dbReference>
<dbReference type="InterPro" id="IPR046956">
    <property type="entry name" value="RLP23-like"/>
</dbReference>
<dbReference type="PROSITE" id="PS51257">
    <property type="entry name" value="PROKAR_LIPOPROTEIN"/>
    <property type="match status" value="1"/>
</dbReference>
<protein>
    <recommendedName>
        <fullName evidence="10">Leucine-rich repeat-containing N-terminal plant-type domain-containing protein</fullName>
    </recommendedName>
</protein>
<feature type="chain" id="PRO_5029651284" description="Leucine-rich repeat-containing N-terminal plant-type domain-containing protein" evidence="9">
    <location>
        <begin position="28"/>
        <end position="130"/>
    </location>
</feature>
<accession>A0A7I8LGZ0</accession>
<evidence type="ECO:0000256" key="7">
    <source>
        <dbReference type="ARBA" id="ARBA00023136"/>
    </source>
</evidence>
<evidence type="ECO:0000256" key="8">
    <source>
        <dbReference type="ARBA" id="ARBA00023180"/>
    </source>
</evidence>
<evidence type="ECO:0000256" key="1">
    <source>
        <dbReference type="ARBA" id="ARBA00004479"/>
    </source>
</evidence>
<feature type="domain" description="Leucine-rich repeat-containing N-terminal plant-type" evidence="10">
    <location>
        <begin position="31"/>
        <end position="76"/>
    </location>
</feature>
<keyword evidence="6" id="KW-1133">Transmembrane helix</keyword>
<evidence type="ECO:0000256" key="5">
    <source>
        <dbReference type="ARBA" id="ARBA00022737"/>
    </source>
</evidence>
<keyword evidence="3" id="KW-0812">Transmembrane</keyword>
<dbReference type="AlphaFoldDB" id="A0A7I8LGZ0"/>
<dbReference type="PANTHER" id="PTHR48063">
    <property type="entry name" value="LRR RECEPTOR-LIKE KINASE"/>
    <property type="match status" value="1"/>
</dbReference>
<dbReference type="InterPro" id="IPR032675">
    <property type="entry name" value="LRR_dom_sf"/>
</dbReference>
<keyword evidence="4 9" id="KW-0732">Signal</keyword>
<organism evidence="11 12">
    <name type="scientific">Spirodela intermedia</name>
    <name type="common">Intermediate duckweed</name>
    <dbReference type="NCBI Taxonomy" id="51605"/>
    <lineage>
        <taxon>Eukaryota</taxon>
        <taxon>Viridiplantae</taxon>
        <taxon>Streptophyta</taxon>
        <taxon>Embryophyta</taxon>
        <taxon>Tracheophyta</taxon>
        <taxon>Spermatophyta</taxon>
        <taxon>Magnoliopsida</taxon>
        <taxon>Liliopsida</taxon>
        <taxon>Araceae</taxon>
        <taxon>Lemnoideae</taxon>
        <taxon>Spirodela</taxon>
    </lineage>
</organism>
<evidence type="ECO:0000256" key="9">
    <source>
        <dbReference type="SAM" id="SignalP"/>
    </source>
</evidence>
<comment type="subcellular location">
    <subcellularLocation>
        <location evidence="1">Membrane</location>
        <topology evidence="1">Single-pass type I membrane protein</topology>
    </subcellularLocation>
</comment>
<evidence type="ECO:0000313" key="12">
    <source>
        <dbReference type="Proteomes" id="UP000663760"/>
    </source>
</evidence>
<dbReference type="Proteomes" id="UP000663760">
    <property type="component" value="Chromosome 16"/>
</dbReference>
<dbReference type="Gene3D" id="3.80.10.10">
    <property type="entry name" value="Ribonuclease Inhibitor"/>
    <property type="match status" value="1"/>
</dbReference>
<keyword evidence="2" id="KW-0433">Leucine-rich repeat</keyword>
<keyword evidence="5" id="KW-0677">Repeat</keyword>
<sequence length="130" mass="14275">MVLRGVATGRLTVVLVVVVASCLGCEGRGCHDNERGALLEIKKVFNPLNGSLMSHWGDSTMEEGKNCCQWFGITCNPNTGHLVELYLYGEHRSDVEETWRPNLTMLAEFGQLESLNLRVNQIGGGIPEGE</sequence>
<feature type="signal peptide" evidence="9">
    <location>
        <begin position="1"/>
        <end position="27"/>
    </location>
</feature>
<evidence type="ECO:0000313" key="11">
    <source>
        <dbReference type="EMBL" id="CAA7409303.1"/>
    </source>
</evidence>